<dbReference type="PRINTS" id="PR00973">
    <property type="entry name" value="RIBOSOMALS17"/>
</dbReference>
<dbReference type="InterPro" id="IPR019984">
    <property type="entry name" value="Ribosomal_uS17_bact/chlr"/>
</dbReference>
<evidence type="ECO:0000256" key="6">
    <source>
        <dbReference type="HAMAP-Rule" id="MF_01345"/>
    </source>
</evidence>
<dbReference type="InterPro" id="IPR019979">
    <property type="entry name" value="Ribosomal_uS17_CS"/>
</dbReference>
<dbReference type="GO" id="GO:0019843">
    <property type="term" value="F:rRNA binding"/>
    <property type="evidence" value="ECO:0007669"/>
    <property type="project" value="UniProtKB-UniRule"/>
</dbReference>
<evidence type="ECO:0000256" key="4">
    <source>
        <dbReference type="ARBA" id="ARBA00022980"/>
    </source>
</evidence>
<comment type="subunit">
    <text evidence="6">Part of the 30S ribosomal subunit.</text>
</comment>
<evidence type="ECO:0000256" key="1">
    <source>
        <dbReference type="ARBA" id="ARBA00010254"/>
    </source>
</evidence>
<keyword evidence="3 6" id="KW-0694">RNA-binding</keyword>
<evidence type="ECO:0000256" key="7">
    <source>
        <dbReference type="RuleBase" id="RU003872"/>
    </source>
</evidence>
<evidence type="ECO:0000256" key="8">
    <source>
        <dbReference type="SAM" id="MobiDB-lite"/>
    </source>
</evidence>
<dbReference type="InterPro" id="IPR012340">
    <property type="entry name" value="NA-bd_OB-fold"/>
</dbReference>
<keyword evidence="4 6" id="KW-0689">Ribosomal protein</keyword>
<dbReference type="Proteomes" id="UP000177941">
    <property type="component" value="Unassembled WGS sequence"/>
</dbReference>
<dbReference type="CDD" id="cd00364">
    <property type="entry name" value="Ribosomal_uS17"/>
    <property type="match status" value="1"/>
</dbReference>
<dbReference type="HAMAP" id="MF_01345_B">
    <property type="entry name" value="Ribosomal_uS17_B"/>
    <property type="match status" value="1"/>
</dbReference>
<proteinExistence type="inferred from homology"/>
<dbReference type="AlphaFoldDB" id="A0A1G1X7Q0"/>
<sequence length="87" mass="9651">MSTSDTTPKEGKKRQLSGSVVRKSGAKTVCVEIVRAVSHPLYGKRMNRTARYLAHDESDAIAVGDTVLIEESRPLSKKKRWIVIKAI</sequence>
<dbReference type="PROSITE" id="PS00056">
    <property type="entry name" value="RIBOSOMAL_S17"/>
    <property type="match status" value="1"/>
</dbReference>
<dbReference type="EMBL" id="MHHS01000040">
    <property type="protein sequence ID" value="OGY36016.1"/>
    <property type="molecule type" value="Genomic_DNA"/>
</dbReference>
<evidence type="ECO:0000256" key="2">
    <source>
        <dbReference type="ARBA" id="ARBA00022730"/>
    </source>
</evidence>
<comment type="function">
    <text evidence="6">One of the primary rRNA binding proteins, it binds specifically to the 5'-end of 16S ribosomal RNA.</text>
</comment>
<evidence type="ECO:0000256" key="5">
    <source>
        <dbReference type="ARBA" id="ARBA00023274"/>
    </source>
</evidence>
<dbReference type="PANTHER" id="PTHR10744:SF1">
    <property type="entry name" value="SMALL RIBOSOMAL SUBUNIT PROTEIN US17M"/>
    <property type="match status" value="1"/>
</dbReference>
<gene>
    <name evidence="6" type="primary">rpsQ</name>
    <name evidence="9" type="ORF">A3E36_04320</name>
</gene>
<evidence type="ECO:0000256" key="3">
    <source>
        <dbReference type="ARBA" id="ARBA00022884"/>
    </source>
</evidence>
<dbReference type="GO" id="GO:0022627">
    <property type="term" value="C:cytosolic small ribosomal subunit"/>
    <property type="evidence" value="ECO:0007669"/>
    <property type="project" value="UniProtKB-UniRule"/>
</dbReference>
<reference evidence="9 10" key="1">
    <citation type="journal article" date="2016" name="Nat. Commun.">
        <title>Thousands of microbial genomes shed light on interconnected biogeochemical processes in an aquifer system.</title>
        <authorList>
            <person name="Anantharaman K."/>
            <person name="Brown C.T."/>
            <person name="Hug L.A."/>
            <person name="Sharon I."/>
            <person name="Castelle C.J."/>
            <person name="Probst A.J."/>
            <person name="Thomas B.C."/>
            <person name="Singh A."/>
            <person name="Wilkins M.J."/>
            <person name="Karaoz U."/>
            <person name="Brodie E.L."/>
            <person name="Williams K.H."/>
            <person name="Hubbard S.S."/>
            <person name="Banfield J.F."/>
        </authorList>
    </citation>
    <scope>NUCLEOTIDE SEQUENCE [LARGE SCALE GENOMIC DNA]</scope>
</reference>
<dbReference type="Pfam" id="PF00366">
    <property type="entry name" value="Ribosomal_S17"/>
    <property type="match status" value="1"/>
</dbReference>
<dbReference type="NCBIfam" id="NF004123">
    <property type="entry name" value="PRK05610.1"/>
    <property type="match status" value="1"/>
</dbReference>
<dbReference type="SUPFAM" id="SSF50249">
    <property type="entry name" value="Nucleic acid-binding proteins"/>
    <property type="match status" value="1"/>
</dbReference>
<keyword evidence="2 6" id="KW-0699">rRNA-binding</keyword>
<dbReference type="Gene3D" id="2.40.50.140">
    <property type="entry name" value="Nucleic acid-binding proteins"/>
    <property type="match status" value="1"/>
</dbReference>
<dbReference type="NCBIfam" id="TIGR03635">
    <property type="entry name" value="uS17_bact"/>
    <property type="match status" value="1"/>
</dbReference>
<evidence type="ECO:0000313" key="10">
    <source>
        <dbReference type="Proteomes" id="UP000177941"/>
    </source>
</evidence>
<evidence type="ECO:0000313" key="9">
    <source>
        <dbReference type="EMBL" id="OGY36016.1"/>
    </source>
</evidence>
<protein>
    <recommendedName>
        <fullName evidence="6">Small ribosomal subunit protein uS17</fullName>
    </recommendedName>
</protein>
<organism evidence="9 10">
    <name type="scientific">Candidatus Andersenbacteria bacterium RIFCSPHIGHO2_12_FULL_45_11b</name>
    <dbReference type="NCBI Taxonomy" id="1797282"/>
    <lineage>
        <taxon>Bacteria</taxon>
        <taxon>Candidatus Anderseniibacteriota</taxon>
    </lineage>
</organism>
<comment type="caution">
    <text evidence="9">The sequence shown here is derived from an EMBL/GenBank/DDBJ whole genome shotgun (WGS) entry which is preliminary data.</text>
</comment>
<comment type="similarity">
    <text evidence="1 6 7">Belongs to the universal ribosomal protein uS17 family.</text>
</comment>
<dbReference type="GO" id="GO:0003735">
    <property type="term" value="F:structural constituent of ribosome"/>
    <property type="evidence" value="ECO:0007669"/>
    <property type="project" value="UniProtKB-UniRule"/>
</dbReference>
<accession>A0A1G1X7Q0</accession>
<name>A0A1G1X7Q0_9BACT</name>
<dbReference type="PANTHER" id="PTHR10744">
    <property type="entry name" value="40S RIBOSOMAL PROTEIN S11 FAMILY MEMBER"/>
    <property type="match status" value="1"/>
</dbReference>
<dbReference type="InterPro" id="IPR000266">
    <property type="entry name" value="Ribosomal_uS17"/>
</dbReference>
<keyword evidence="5 6" id="KW-0687">Ribonucleoprotein</keyword>
<feature type="region of interest" description="Disordered" evidence="8">
    <location>
        <begin position="1"/>
        <end position="24"/>
    </location>
</feature>
<dbReference type="GO" id="GO:0006412">
    <property type="term" value="P:translation"/>
    <property type="evidence" value="ECO:0007669"/>
    <property type="project" value="UniProtKB-UniRule"/>
</dbReference>